<dbReference type="Proteomes" id="UP000053105">
    <property type="component" value="Unassembled WGS sequence"/>
</dbReference>
<gene>
    <name evidence="1" type="ORF">WN51_00764</name>
</gene>
<protein>
    <submittedName>
        <fullName evidence="1">Uncharacterized protein</fullName>
    </submittedName>
</protein>
<dbReference type="EMBL" id="KQ435812">
    <property type="protein sequence ID" value="KOX72824.1"/>
    <property type="molecule type" value="Genomic_DNA"/>
</dbReference>
<keyword evidence="2" id="KW-1185">Reference proteome</keyword>
<accession>A0A0N0U4Y5</accession>
<name>A0A0N0U4Y5_9HYME</name>
<sequence>MEWVSRRVLMSPERIRLVPTIATEYEIIKELNKSVTSLGKPVATKALSLTRDDDNDDARLYSPPQCGNTLNASRDGIEHLASSTSQHECKQYFYPSSVLSADPPVYTPNVYALWETRGVDDGVDRILRPGHLNVFACGGDLNGQRGMRMVIYKMRRRIDHAFTPMAMGDRSISVITQSLATPQRYNLVTTPESRELKLIAQLVDFILIVGDVASSQVKLEHVVGLYDLILYLMALYLTPEQSVEFSIRDVQIHPPSNGTGLLMSKCPRVASCRFFTTPTVATR</sequence>
<reference evidence="1 2" key="1">
    <citation type="submission" date="2015-07" db="EMBL/GenBank/DDBJ databases">
        <title>The genome of Melipona quadrifasciata.</title>
        <authorList>
            <person name="Pan H."/>
            <person name="Kapheim K."/>
        </authorList>
    </citation>
    <scope>NUCLEOTIDE SEQUENCE [LARGE SCALE GENOMIC DNA]</scope>
    <source>
        <strain evidence="1">0111107301</strain>
        <tissue evidence="1">Whole body</tissue>
    </source>
</reference>
<dbReference type="AlphaFoldDB" id="A0A0N0U4Y5"/>
<evidence type="ECO:0000313" key="2">
    <source>
        <dbReference type="Proteomes" id="UP000053105"/>
    </source>
</evidence>
<organism evidence="1 2">
    <name type="scientific">Melipona quadrifasciata</name>
    <dbReference type="NCBI Taxonomy" id="166423"/>
    <lineage>
        <taxon>Eukaryota</taxon>
        <taxon>Metazoa</taxon>
        <taxon>Ecdysozoa</taxon>
        <taxon>Arthropoda</taxon>
        <taxon>Hexapoda</taxon>
        <taxon>Insecta</taxon>
        <taxon>Pterygota</taxon>
        <taxon>Neoptera</taxon>
        <taxon>Endopterygota</taxon>
        <taxon>Hymenoptera</taxon>
        <taxon>Apocrita</taxon>
        <taxon>Aculeata</taxon>
        <taxon>Apoidea</taxon>
        <taxon>Anthophila</taxon>
        <taxon>Apidae</taxon>
        <taxon>Melipona</taxon>
    </lineage>
</organism>
<proteinExistence type="predicted"/>
<evidence type="ECO:0000313" key="1">
    <source>
        <dbReference type="EMBL" id="KOX72824.1"/>
    </source>
</evidence>